<reference evidence="3" key="2">
    <citation type="submission" date="2020-04" db="EMBL/GenBank/DDBJ databases">
        <authorList>
            <consortium name="NCBI Genome Project"/>
        </authorList>
    </citation>
    <scope>NUCLEOTIDE SEQUENCE</scope>
    <source>
        <strain evidence="3">CBS 304.34</strain>
    </source>
</reference>
<proteinExistence type="predicted"/>
<organism evidence="1">
    <name type="scientific">Mytilinidion resinicola</name>
    <dbReference type="NCBI Taxonomy" id="574789"/>
    <lineage>
        <taxon>Eukaryota</taxon>
        <taxon>Fungi</taxon>
        <taxon>Dikarya</taxon>
        <taxon>Ascomycota</taxon>
        <taxon>Pezizomycotina</taxon>
        <taxon>Dothideomycetes</taxon>
        <taxon>Pleosporomycetidae</taxon>
        <taxon>Mytilinidiales</taxon>
        <taxon>Mytilinidiaceae</taxon>
        <taxon>Mytilinidion</taxon>
    </lineage>
</organism>
<dbReference type="Proteomes" id="UP000504636">
    <property type="component" value="Unplaced"/>
</dbReference>
<sequence length="84" mass="8902">MGRGVAIRALIMKKGWVMRPNSLGLISAGVNCGVARRPEGGKGIPAAEGWNWKTVALARALISCSRQTPRRFASLRLPSATSGL</sequence>
<reference evidence="1 3" key="1">
    <citation type="journal article" date="2020" name="Stud. Mycol.">
        <title>101 Dothideomycetes genomes: a test case for predicting lifestyles and emergence of pathogens.</title>
        <authorList>
            <person name="Haridas S."/>
            <person name="Albert R."/>
            <person name="Binder M."/>
            <person name="Bloem J."/>
            <person name="Labutti K."/>
            <person name="Salamov A."/>
            <person name="Andreopoulos B."/>
            <person name="Baker S."/>
            <person name="Barry K."/>
            <person name="Bills G."/>
            <person name="Bluhm B."/>
            <person name="Cannon C."/>
            <person name="Castanera R."/>
            <person name="Culley D."/>
            <person name="Daum C."/>
            <person name="Ezra D."/>
            <person name="Gonzalez J."/>
            <person name="Henrissat B."/>
            <person name="Kuo A."/>
            <person name="Liang C."/>
            <person name="Lipzen A."/>
            <person name="Lutzoni F."/>
            <person name="Magnuson J."/>
            <person name="Mondo S."/>
            <person name="Nolan M."/>
            <person name="Ohm R."/>
            <person name="Pangilinan J."/>
            <person name="Park H.-J."/>
            <person name="Ramirez L."/>
            <person name="Alfaro M."/>
            <person name="Sun H."/>
            <person name="Tritt A."/>
            <person name="Yoshinaga Y."/>
            <person name="Zwiers L.-H."/>
            <person name="Turgeon B."/>
            <person name="Goodwin S."/>
            <person name="Spatafora J."/>
            <person name="Crous P."/>
            <person name="Grigoriev I."/>
        </authorList>
    </citation>
    <scope>NUCLEOTIDE SEQUENCE</scope>
    <source>
        <strain evidence="1 3">CBS 304.34</strain>
    </source>
</reference>
<evidence type="ECO:0000313" key="2">
    <source>
        <dbReference type="Proteomes" id="UP000504636"/>
    </source>
</evidence>
<accession>A0A6A6Y6N3</accession>
<dbReference type="EMBL" id="MU003713">
    <property type="protein sequence ID" value="KAF2804481.1"/>
    <property type="molecule type" value="Genomic_DNA"/>
</dbReference>
<dbReference type="GeneID" id="54453696"/>
<dbReference type="RefSeq" id="XP_033571445.1">
    <property type="nucleotide sequence ID" value="XM_033712803.1"/>
</dbReference>
<evidence type="ECO:0000313" key="1">
    <source>
        <dbReference type="EMBL" id="KAF2804481.1"/>
    </source>
</evidence>
<reference evidence="3" key="3">
    <citation type="submission" date="2025-04" db="UniProtKB">
        <authorList>
            <consortium name="RefSeq"/>
        </authorList>
    </citation>
    <scope>IDENTIFICATION</scope>
    <source>
        <strain evidence="3">CBS 304.34</strain>
    </source>
</reference>
<dbReference type="AlphaFoldDB" id="A0A6A6Y6N3"/>
<name>A0A6A6Y6N3_9PEZI</name>
<gene>
    <name evidence="1 3" type="ORF">BDZ99DRAFT_153127</name>
</gene>
<protein>
    <submittedName>
        <fullName evidence="1 3">Uncharacterized protein</fullName>
    </submittedName>
</protein>
<evidence type="ECO:0000313" key="3">
    <source>
        <dbReference type="RefSeq" id="XP_033571445.1"/>
    </source>
</evidence>
<keyword evidence="2" id="KW-1185">Reference proteome</keyword>